<dbReference type="Proteomes" id="UP000007797">
    <property type="component" value="Unassembled WGS sequence"/>
</dbReference>
<dbReference type="PANTHER" id="PTHR32142:SF55">
    <property type="entry name" value="ANKYRIN REPEAT-CONTAINING PROTEIN-RELATED"/>
    <property type="match status" value="1"/>
</dbReference>
<protein>
    <recommendedName>
        <fullName evidence="4">Ankyrin repeat-containing protein</fullName>
    </recommendedName>
</protein>
<dbReference type="GeneID" id="14869033"/>
<dbReference type="AlphaFoldDB" id="F4Q334"/>
<name>F4Q334_CACFS</name>
<dbReference type="KEGG" id="dfa:DFA_07734"/>
<sequence length="799" mass="91952">MNYIKSLLSSYYSSSSPKQNNNNHKQDEEEVDNNNNNEESKKFDEYNHQLLKYIQSRLNDDNDLQTSTTKTKTIIICNNNNDKSFNNVIGNRYIWKKIVNYIHEISMMYVMSTTNTTKVRAKTPKNRLPYILKYDQVTSIGWMLGNGYKSLLHDKLDKGLFIQIQGEIAMATIPLKKIFKTRDIGLIEKLVTLYRLHFITPTSVDLSCRSGSVEVLKLIVSLRHCQDTIPITKEAMYNAMKSGSLELVKYLDVTYESCKISSAMIIRRQSQGHSLPTLDYFCSRKTQTTTSTVLDSSSSQHQQQCIDSEDIMCSLDYDLIKSHLHVASLSLRLNFIYNVAFLMTGSVLVKSIPNELITRMNHFNGTDNVKEVLAWDTSQIYFDKITPLIPLIFQVTTDQTLYIDAQNKVIETMRNIPKDSYLYRPLYNLLLAYELANTYPPLLSSNYARESNQDALHTMTAKGVIRMGVTDRSVLLLVIQGLQSSTQRSQTDYFSSLINLYTTIDQLHVIMDVDPSLKQHRLKRIYTSFQPEVFDHLMHLDVITFEEIHDWPGRIIFDMSLAKYMLAHHLETLTVAKFSTDIHYTPFCHTVDIISMMLIEAGCTPSFYENTSHSFSNFCHPQSPTANYFMKYLVRTNQCAAVFPMCAAIQHRNLTLFDALDAIDSKPFVPTLHLDSTHRDIQQALQQLIALGDFKRYSILIKRINDVKLDTLATSLCITFGSLDFFKQHIVAFPKSFDLVRLADRITYDCNLPFLEYLLTEHTESFRLYVNLNSLFGKACSVGALDIMKMIYRYNLELE</sequence>
<proteinExistence type="predicted"/>
<gene>
    <name evidence="2" type="ORF">DFA_07734</name>
</gene>
<dbReference type="RefSeq" id="XP_004355230.1">
    <property type="nucleotide sequence ID" value="XM_004355178.1"/>
</dbReference>
<organism evidence="2 3">
    <name type="scientific">Cavenderia fasciculata</name>
    <name type="common">Slime mold</name>
    <name type="synonym">Dictyostelium fasciculatum</name>
    <dbReference type="NCBI Taxonomy" id="261658"/>
    <lineage>
        <taxon>Eukaryota</taxon>
        <taxon>Amoebozoa</taxon>
        <taxon>Evosea</taxon>
        <taxon>Eumycetozoa</taxon>
        <taxon>Dictyostelia</taxon>
        <taxon>Acytosteliales</taxon>
        <taxon>Cavenderiaceae</taxon>
        <taxon>Cavenderia</taxon>
    </lineage>
</organism>
<accession>F4Q334</accession>
<evidence type="ECO:0000256" key="1">
    <source>
        <dbReference type="SAM" id="MobiDB-lite"/>
    </source>
</evidence>
<dbReference type="EMBL" id="GL883021">
    <property type="protein sequence ID" value="EGG16756.1"/>
    <property type="molecule type" value="Genomic_DNA"/>
</dbReference>
<dbReference type="PANTHER" id="PTHR32142">
    <property type="entry name" value="B BOX-TYPE DOMAIN-CONTAINING PROTEIN-RELATED"/>
    <property type="match status" value="1"/>
</dbReference>
<evidence type="ECO:0008006" key="4">
    <source>
        <dbReference type="Google" id="ProtNLM"/>
    </source>
</evidence>
<evidence type="ECO:0000313" key="2">
    <source>
        <dbReference type="EMBL" id="EGG16756.1"/>
    </source>
</evidence>
<feature type="region of interest" description="Disordered" evidence="1">
    <location>
        <begin position="12"/>
        <end position="40"/>
    </location>
</feature>
<keyword evidence="3" id="KW-1185">Reference proteome</keyword>
<reference evidence="3" key="1">
    <citation type="journal article" date="2011" name="Genome Res.">
        <title>Phylogeny-wide analysis of social amoeba genomes highlights ancient origins for complex intercellular communication.</title>
        <authorList>
            <person name="Heidel A.J."/>
            <person name="Lawal H.M."/>
            <person name="Felder M."/>
            <person name="Schilde C."/>
            <person name="Helps N.R."/>
            <person name="Tunggal B."/>
            <person name="Rivero F."/>
            <person name="John U."/>
            <person name="Schleicher M."/>
            <person name="Eichinger L."/>
            <person name="Platzer M."/>
            <person name="Noegel A.A."/>
            <person name="Schaap P."/>
            <person name="Gloeckner G."/>
        </authorList>
    </citation>
    <scope>NUCLEOTIDE SEQUENCE [LARGE SCALE GENOMIC DNA]</scope>
    <source>
        <strain evidence="3">SH3</strain>
    </source>
</reference>
<dbReference type="OrthoDB" id="24375at2759"/>
<evidence type="ECO:0000313" key="3">
    <source>
        <dbReference type="Proteomes" id="UP000007797"/>
    </source>
</evidence>